<name>A0A1L4CZ32_9BACT</name>
<dbReference type="KEGG" id="saqi:AXG55_04615"/>
<dbReference type="AlphaFoldDB" id="A0A1L4CZ32"/>
<protein>
    <submittedName>
        <fullName evidence="1">Uncharacterized protein</fullName>
    </submittedName>
</protein>
<sequence length="97" mass="11048">MIINHHNSKLISMLPDIAISQFDTWNVNFTDIIDIKMDKSKLKQSKFLNPGEGMIYSDLIAKVIETKTRLKYHQIRLIDLGSGSSLPTIAALLKYKD</sequence>
<organism evidence="1 2">
    <name type="scientific">Silvanigrella aquatica</name>
    <dbReference type="NCBI Taxonomy" id="1915309"/>
    <lineage>
        <taxon>Bacteria</taxon>
        <taxon>Pseudomonadati</taxon>
        <taxon>Bdellovibrionota</taxon>
        <taxon>Oligoflexia</taxon>
        <taxon>Silvanigrellales</taxon>
        <taxon>Silvanigrellaceae</taxon>
        <taxon>Silvanigrella</taxon>
    </lineage>
</organism>
<proteinExistence type="predicted"/>
<gene>
    <name evidence="1" type="ORF">AXG55_04615</name>
</gene>
<dbReference type="Proteomes" id="UP000184731">
    <property type="component" value="Chromosome"/>
</dbReference>
<reference evidence="1 2" key="1">
    <citation type="submission" date="2016-10" db="EMBL/GenBank/DDBJ databases">
        <title>Silvanigrella aquatica sp. nov., isolated from a freshwater lake located in the Black Forest, Germany, description of Silvanigrellaceae fam. nov., Silvanigrellales ord. nov., reclassification of the order Bdellovibrionales in the class Oligoflexia, reclassification of the families Bacteriovoracaceae and Halobacteriovoraceae in the new order Bacteriovoracales ord. nov., and reclassification of the family Pseudobacteriovoracaceae in the order Oligoflexiales.</title>
        <authorList>
            <person name="Hahn M.W."/>
            <person name="Schmidt J."/>
            <person name="Koll U."/>
            <person name="Rohde M."/>
            <person name="Verbag S."/>
            <person name="Pitt A."/>
            <person name="Nakai R."/>
            <person name="Naganuma T."/>
            <person name="Lang E."/>
        </authorList>
    </citation>
    <scope>NUCLEOTIDE SEQUENCE [LARGE SCALE GENOMIC DNA]</scope>
    <source>
        <strain evidence="1 2">MWH-Nonnen-W8red</strain>
    </source>
</reference>
<evidence type="ECO:0000313" key="1">
    <source>
        <dbReference type="EMBL" id="APJ03223.1"/>
    </source>
</evidence>
<evidence type="ECO:0000313" key="2">
    <source>
        <dbReference type="Proteomes" id="UP000184731"/>
    </source>
</evidence>
<accession>A0A1L4CZ32</accession>
<dbReference type="STRING" id="1915309.AXG55_04615"/>
<keyword evidence="2" id="KW-1185">Reference proteome</keyword>
<dbReference type="RefSeq" id="WP_148696950.1">
    <property type="nucleotide sequence ID" value="NZ_CP017834.1"/>
</dbReference>
<dbReference type="EMBL" id="CP017834">
    <property type="protein sequence ID" value="APJ03223.1"/>
    <property type="molecule type" value="Genomic_DNA"/>
</dbReference>